<dbReference type="EMBL" id="DVNC01000015">
    <property type="protein sequence ID" value="HIU52775.1"/>
    <property type="molecule type" value="Genomic_DNA"/>
</dbReference>
<dbReference type="Proteomes" id="UP000824107">
    <property type="component" value="Unassembled WGS sequence"/>
</dbReference>
<proteinExistence type="predicted"/>
<evidence type="ECO:0000256" key="1">
    <source>
        <dbReference type="SAM" id="Phobius"/>
    </source>
</evidence>
<dbReference type="InterPro" id="IPR035437">
    <property type="entry name" value="SNase_OB-fold_sf"/>
</dbReference>
<reference evidence="2" key="2">
    <citation type="journal article" date="2021" name="PeerJ">
        <title>Extensive microbial diversity within the chicken gut microbiome revealed by metagenomics and culture.</title>
        <authorList>
            <person name="Gilroy R."/>
            <person name="Ravi A."/>
            <person name="Getino M."/>
            <person name="Pursley I."/>
            <person name="Horton D.L."/>
            <person name="Alikhan N.F."/>
            <person name="Baker D."/>
            <person name="Gharbi K."/>
            <person name="Hall N."/>
            <person name="Watson M."/>
            <person name="Adriaenssens E.M."/>
            <person name="Foster-Nyarko E."/>
            <person name="Jarju S."/>
            <person name="Secka A."/>
            <person name="Antonio M."/>
            <person name="Oren A."/>
            <person name="Chaudhuri R.R."/>
            <person name="La Ragione R."/>
            <person name="Hildebrand F."/>
            <person name="Pallen M.J."/>
        </authorList>
    </citation>
    <scope>NUCLEOTIDE SEQUENCE</scope>
    <source>
        <strain evidence="2">ChiW3-316</strain>
    </source>
</reference>
<feature type="transmembrane region" description="Helical" evidence="1">
    <location>
        <begin position="23"/>
        <end position="46"/>
    </location>
</feature>
<evidence type="ECO:0000313" key="2">
    <source>
        <dbReference type="EMBL" id="HIU52775.1"/>
    </source>
</evidence>
<name>A0A9D1SAD1_9PROT</name>
<evidence type="ECO:0000313" key="3">
    <source>
        <dbReference type="Proteomes" id="UP000824107"/>
    </source>
</evidence>
<keyword evidence="1" id="KW-0812">Transmembrane</keyword>
<reference evidence="2" key="1">
    <citation type="submission" date="2020-10" db="EMBL/GenBank/DDBJ databases">
        <authorList>
            <person name="Gilroy R."/>
        </authorList>
    </citation>
    <scope>NUCLEOTIDE SEQUENCE</scope>
    <source>
        <strain evidence="2">ChiW3-316</strain>
    </source>
</reference>
<dbReference type="Gene3D" id="2.40.50.90">
    <property type="match status" value="1"/>
</dbReference>
<comment type="caution">
    <text evidence="2">The sequence shown here is derived from an EMBL/GenBank/DDBJ whole genome shotgun (WGS) entry which is preliminary data.</text>
</comment>
<sequence>MRRREDDNIYPLRGWKALLHKTIMLLLFPLRKPLIFFPVLFILFMAPTFRGVKPAEVHLWYWSKIKQYTSVVTGFVSEKTKDVLPKDFKITMPSLTEKKSQAEKGTDKLVDFPSVDVNANRRAIFERASGAPRPVDIVEVPDYAEEIPVDSDLPAENTDAAADDSEIPAIAEESVREEVPQPVKRKVKRNLPLIYLDEPKEVIGVTKVYNANEIEVDGTYIFLYGIYVNPETELGLEAKKFLENVVKNQVVRCSIVAYTFQDIATGMCYVGGENINQMLVTHKFSKNVAL</sequence>
<keyword evidence="1" id="KW-0472">Membrane</keyword>
<dbReference type="SUPFAM" id="SSF50199">
    <property type="entry name" value="Staphylococcal nuclease"/>
    <property type="match status" value="1"/>
</dbReference>
<keyword evidence="1" id="KW-1133">Transmembrane helix</keyword>
<protein>
    <recommendedName>
        <fullName evidence="4">TNase-like domain-containing protein</fullName>
    </recommendedName>
</protein>
<accession>A0A9D1SAD1</accession>
<organism evidence="2 3">
    <name type="scientific">Candidatus Scatocola faecipullorum</name>
    <dbReference type="NCBI Taxonomy" id="2840917"/>
    <lineage>
        <taxon>Bacteria</taxon>
        <taxon>Pseudomonadati</taxon>
        <taxon>Pseudomonadota</taxon>
        <taxon>Alphaproteobacteria</taxon>
        <taxon>Rhodospirillales</taxon>
        <taxon>Rhodospirillaceae</taxon>
        <taxon>Rhodospirillaceae incertae sedis</taxon>
        <taxon>Candidatus Scatocola</taxon>
    </lineage>
</organism>
<dbReference type="AlphaFoldDB" id="A0A9D1SAD1"/>
<gene>
    <name evidence="2" type="ORF">IAD20_01690</name>
</gene>
<evidence type="ECO:0008006" key="4">
    <source>
        <dbReference type="Google" id="ProtNLM"/>
    </source>
</evidence>